<dbReference type="KEGG" id="skn:SKUN_00623"/>
<reference evidence="1 2" key="1">
    <citation type="journal article" date="2015" name="Genome Announc.">
        <title>Complete Genome Sequence of Spiroplasma kunkelii Strain CR2-3x, Causal Agent of Corn Stunt Disease in Zea mays L.</title>
        <authorList>
            <person name="Davis R.E."/>
            <person name="Shao J."/>
            <person name="Dally E.L."/>
            <person name="Zhao Y."/>
            <person name="Gasparich G.E."/>
            <person name="Gaynor B.J."/>
            <person name="Athey J.C."/>
            <person name="Harrison N.A."/>
            <person name="Donofrio N."/>
        </authorList>
    </citation>
    <scope>NUCLEOTIDE SEQUENCE [LARGE SCALE GENOMIC DNA]</scope>
    <source>
        <strain evidence="1 2">CR2-3x</strain>
    </source>
</reference>
<accession>A0A0K2JGZ8</accession>
<keyword evidence="2" id="KW-1185">Reference proteome</keyword>
<dbReference type="EMBL" id="CP010899">
    <property type="protein sequence ID" value="ALA97516.1"/>
    <property type="molecule type" value="Genomic_DNA"/>
</dbReference>
<gene>
    <name evidence="1" type="ORF">SKUN_00623</name>
</gene>
<organism evidence="1 2">
    <name type="scientific">Spiroplasma kunkelii CR2-3x</name>
    <dbReference type="NCBI Taxonomy" id="273035"/>
    <lineage>
        <taxon>Bacteria</taxon>
        <taxon>Bacillati</taxon>
        <taxon>Mycoplasmatota</taxon>
        <taxon>Mollicutes</taxon>
        <taxon>Entomoplasmatales</taxon>
        <taxon>Spiroplasmataceae</taxon>
        <taxon>Spiroplasma</taxon>
    </lineage>
</organism>
<dbReference type="Proteomes" id="UP000062963">
    <property type="component" value="Chromosome"/>
</dbReference>
<name>A0A0K2JGZ8_SPIKU</name>
<dbReference type="AlphaFoldDB" id="A0A0K2JGZ8"/>
<dbReference type="PATRIC" id="fig|273035.7.peg.748"/>
<evidence type="ECO:0000313" key="2">
    <source>
        <dbReference type="Proteomes" id="UP000062963"/>
    </source>
</evidence>
<proteinExistence type="predicted"/>
<protein>
    <submittedName>
        <fullName evidence="1">Uncharacterized protein</fullName>
    </submittedName>
</protein>
<evidence type="ECO:0000313" key="1">
    <source>
        <dbReference type="EMBL" id="ALA97516.1"/>
    </source>
</evidence>
<dbReference type="RefSeq" id="WP_053390772.1">
    <property type="nucleotide sequence ID" value="NZ_CP010899.1"/>
</dbReference>
<sequence length="85" mass="10117">MVNKNIRIEEINKNYEWFNKHREEILKENPQKNGYYVVLVNCKIKGLYKTYKEAQKNAPDNGLYSIQRLENNNIVNMMGFFSLNG</sequence>